<dbReference type="AlphaFoldDB" id="A0A5B7GGU4"/>
<proteinExistence type="predicted"/>
<organism evidence="1 2">
    <name type="scientific">Portunus trituberculatus</name>
    <name type="common">Swimming crab</name>
    <name type="synonym">Neptunus trituberculatus</name>
    <dbReference type="NCBI Taxonomy" id="210409"/>
    <lineage>
        <taxon>Eukaryota</taxon>
        <taxon>Metazoa</taxon>
        <taxon>Ecdysozoa</taxon>
        <taxon>Arthropoda</taxon>
        <taxon>Crustacea</taxon>
        <taxon>Multicrustacea</taxon>
        <taxon>Malacostraca</taxon>
        <taxon>Eumalacostraca</taxon>
        <taxon>Eucarida</taxon>
        <taxon>Decapoda</taxon>
        <taxon>Pleocyemata</taxon>
        <taxon>Brachyura</taxon>
        <taxon>Eubrachyura</taxon>
        <taxon>Portunoidea</taxon>
        <taxon>Portunidae</taxon>
        <taxon>Portuninae</taxon>
        <taxon>Portunus</taxon>
    </lineage>
</organism>
<gene>
    <name evidence="1" type="ORF">E2C01_049718</name>
</gene>
<evidence type="ECO:0000313" key="2">
    <source>
        <dbReference type="Proteomes" id="UP000324222"/>
    </source>
</evidence>
<protein>
    <submittedName>
        <fullName evidence="1">Uncharacterized protein</fullName>
    </submittedName>
</protein>
<sequence>MPHFSTTTATNKTILTPTPTILTETFITTTYTITLHHLNSSPFSLHRKLTHTPPSVERYRHLKPSQRSCPTWLAPPHHPAAASRLIGLGHTAPQWRAGDGGR</sequence>
<comment type="caution">
    <text evidence="1">The sequence shown here is derived from an EMBL/GenBank/DDBJ whole genome shotgun (WGS) entry which is preliminary data.</text>
</comment>
<name>A0A5B7GGU4_PORTR</name>
<accession>A0A5B7GGU4</accession>
<evidence type="ECO:0000313" key="1">
    <source>
        <dbReference type="EMBL" id="MPC55774.1"/>
    </source>
</evidence>
<reference evidence="1 2" key="1">
    <citation type="submission" date="2019-05" db="EMBL/GenBank/DDBJ databases">
        <title>Another draft genome of Portunus trituberculatus and its Hox gene families provides insights of decapod evolution.</title>
        <authorList>
            <person name="Jeong J.-H."/>
            <person name="Song I."/>
            <person name="Kim S."/>
            <person name="Choi T."/>
            <person name="Kim D."/>
            <person name="Ryu S."/>
            <person name="Kim W."/>
        </authorList>
    </citation>
    <scope>NUCLEOTIDE SEQUENCE [LARGE SCALE GENOMIC DNA]</scope>
    <source>
        <tissue evidence="1">Muscle</tissue>
    </source>
</reference>
<keyword evidence="2" id="KW-1185">Reference proteome</keyword>
<dbReference type="Proteomes" id="UP000324222">
    <property type="component" value="Unassembled WGS sequence"/>
</dbReference>
<dbReference type="EMBL" id="VSRR010013425">
    <property type="protein sequence ID" value="MPC55774.1"/>
    <property type="molecule type" value="Genomic_DNA"/>
</dbReference>